<organism evidence="1 2">
    <name type="scientific">Irpex rosettiformis</name>
    <dbReference type="NCBI Taxonomy" id="378272"/>
    <lineage>
        <taxon>Eukaryota</taxon>
        <taxon>Fungi</taxon>
        <taxon>Dikarya</taxon>
        <taxon>Basidiomycota</taxon>
        <taxon>Agaricomycotina</taxon>
        <taxon>Agaricomycetes</taxon>
        <taxon>Polyporales</taxon>
        <taxon>Irpicaceae</taxon>
        <taxon>Irpex</taxon>
    </lineage>
</organism>
<comment type="caution">
    <text evidence="1">The sequence shown here is derived from an EMBL/GenBank/DDBJ whole genome shotgun (WGS) entry which is preliminary data.</text>
</comment>
<dbReference type="Proteomes" id="UP001055072">
    <property type="component" value="Unassembled WGS sequence"/>
</dbReference>
<dbReference type="EMBL" id="MU274907">
    <property type="protein sequence ID" value="KAI0090549.1"/>
    <property type="molecule type" value="Genomic_DNA"/>
</dbReference>
<evidence type="ECO:0000313" key="2">
    <source>
        <dbReference type="Proteomes" id="UP001055072"/>
    </source>
</evidence>
<protein>
    <submittedName>
        <fullName evidence="1">AAA domain-containing protein</fullName>
    </submittedName>
</protein>
<gene>
    <name evidence="1" type="ORF">BDY19DRAFT_887235</name>
</gene>
<evidence type="ECO:0000313" key="1">
    <source>
        <dbReference type="EMBL" id="KAI0090549.1"/>
    </source>
</evidence>
<feature type="non-terminal residue" evidence="1">
    <location>
        <position position="1"/>
    </location>
</feature>
<accession>A0ACB8U8W9</accession>
<reference evidence="1" key="1">
    <citation type="journal article" date="2021" name="Environ. Microbiol.">
        <title>Gene family expansions and transcriptome signatures uncover fungal adaptations to wood decay.</title>
        <authorList>
            <person name="Hage H."/>
            <person name="Miyauchi S."/>
            <person name="Viragh M."/>
            <person name="Drula E."/>
            <person name="Min B."/>
            <person name="Chaduli D."/>
            <person name="Navarro D."/>
            <person name="Favel A."/>
            <person name="Norest M."/>
            <person name="Lesage-Meessen L."/>
            <person name="Balint B."/>
            <person name="Merenyi Z."/>
            <person name="de Eugenio L."/>
            <person name="Morin E."/>
            <person name="Martinez A.T."/>
            <person name="Baldrian P."/>
            <person name="Stursova M."/>
            <person name="Martinez M.J."/>
            <person name="Novotny C."/>
            <person name="Magnuson J.K."/>
            <person name="Spatafora J.W."/>
            <person name="Maurice S."/>
            <person name="Pangilinan J."/>
            <person name="Andreopoulos W."/>
            <person name="LaButti K."/>
            <person name="Hundley H."/>
            <person name="Na H."/>
            <person name="Kuo A."/>
            <person name="Barry K."/>
            <person name="Lipzen A."/>
            <person name="Henrissat B."/>
            <person name="Riley R."/>
            <person name="Ahrendt S."/>
            <person name="Nagy L.G."/>
            <person name="Grigoriev I.V."/>
            <person name="Martin F."/>
            <person name="Rosso M.N."/>
        </authorList>
    </citation>
    <scope>NUCLEOTIDE SEQUENCE</scope>
    <source>
        <strain evidence="1">CBS 384.51</strain>
    </source>
</reference>
<proteinExistence type="predicted"/>
<name>A0ACB8U8W9_9APHY</name>
<sequence length="239" mass="26271">KDYCIITPYDAQRAKIVKELEAAGLPSDKVFNVDSFQGHEAEYVIVSATRTTRPGFLSVRSRTNVMLTRCKAGMIIVTNAYFASYCAERTLLGKLTAHWGDLQPHGSLWIDWRKIVEGSVDLPGAPAPRPRLPTSLSLQSHLSWNVSKAMAGVSTSQSAPQRHSNRVPPAGKTKLSGAPSNPPTQLLEQQMSRLHVGSWPNSRFHRADDPHFPEIPNSDPPAKSPALQGSWRRGSKSVK</sequence>
<keyword evidence="2" id="KW-1185">Reference proteome</keyword>